<feature type="compositionally biased region" description="Basic and acidic residues" evidence="1">
    <location>
        <begin position="173"/>
        <end position="186"/>
    </location>
</feature>
<dbReference type="EMBL" id="MF375894">
    <property type="protein sequence ID" value="AUV65402.1"/>
    <property type="molecule type" value="Genomic_DNA"/>
</dbReference>
<sequence>MYVFYINGGHVQKRFGREFINYICGGKIRQDICVDRCTRKRCVVWSRYAADKLLAANQSAFWPDGTTFRCRLMRRSDRGKPSSRRHRQFRRSDTPIPSRKSTFVDNNRDDDDDEDDFDDYDDKINANAEDDVDDDDDDKWYTSAKFVDIDFNIINNNNNNNSNNTNNDEDSLESLHRDLRKLATTE</sequence>
<evidence type="ECO:0000313" key="2">
    <source>
        <dbReference type="EMBL" id="AUV65402.1"/>
    </source>
</evidence>
<dbReference type="RefSeq" id="YP_009666797.1">
    <property type="nucleotide sequence ID" value="NC_043530.1"/>
</dbReference>
<feature type="region of interest" description="Disordered" evidence="1">
    <location>
        <begin position="155"/>
        <end position="186"/>
    </location>
</feature>
<keyword evidence="3" id="KW-1185">Reference proteome</keyword>
<protein>
    <submittedName>
        <fullName evidence="2">LEF-6</fullName>
    </submittedName>
</protein>
<proteinExistence type="predicted"/>
<organism evidence="2 3">
    <name type="scientific">Mythimna unipuncta nucleopolyhedrovirus</name>
    <dbReference type="NCBI Taxonomy" id="447897"/>
    <lineage>
        <taxon>Viruses</taxon>
        <taxon>Viruses incertae sedis</taxon>
        <taxon>Naldaviricetes</taxon>
        <taxon>Lefavirales</taxon>
        <taxon>Baculoviridae</taxon>
        <taxon>Alphabaculovirus</taxon>
    </lineage>
</organism>
<evidence type="ECO:0000256" key="1">
    <source>
        <dbReference type="SAM" id="MobiDB-lite"/>
    </source>
</evidence>
<dbReference type="KEGG" id="vg:40527077"/>
<accession>A0A2K9VSJ3</accession>
<feature type="region of interest" description="Disordered" evidence="1">
    <location>
        <begin position="76"/>
        <end position="119"/>
    </location>
</feature>
<dbReference type="GeneID" id="40527077"/>
<dbReference type="Proteomes" id="UP000297194">
    <property type="component" value="Segment"/>
</dbReference>
<feature type="compositionally biased region" description="Acidic residues" evidence="1">
    <location>
        <begin position="108"/>
        <end position="119"/>
    </location>
</feature>
<feature type="compositionally biased region" description="Low complexity" evidence="1">
    <location>
        <begin position="155"/>
        <end position="166"/>
    </location>
</feature>
<reference evidence="2" key="1">
    <citation type="journal article" date="2017" name="Virus Genes">
        <title>The complete genome sequence of a third distinct baculovirus isolated from the true armyworm, Mythimna unipuncta, contains two copies of the lef-7 gene.</title>
        <authorList>
            <person name="Harrison R.L."/>
            <person name="Mowery J.D."/>
            <person name="Rowley D.L."/>
            <person name="Bauchan G.R."/>
            <person name="Theilmann D.A."/>
            <person name="Rohrmann G.F."/>
            <person name="Erlandson M.A."/>
        </authorList>
    </citation>
    <scope>NUCLEOTIDE SEQUENCE [LARGE SCALE GENOMIC DNA]</scope>
    <source>
        <strain evidence="2">#7</strain>
    </source>
</reference>
<evidence type="ECO:0000313" key="3">
    <source>
        <dbReference type="Proteomes" id="UP000297194"/>
    </source>
</evidence>
<name>A0A2K9VSJ3_9ABAC</name>